<evidence type="ECO:0000313" key="2">
    <source>
        <dbReference type="Proteomes" id="UP000825598"/>
    </source>
</evidence>
<keyword evidence="1" id="KW-0614">Plasmid</keyword>
<protein>
    <submittedName>
        <fullName evidence="1">Uncharacterized protein</fullName>
    </submittedName>
</protein>
<keyword evidence="2" id="KW-1185">Reference proteome</keyword>
<reference evidence="1" key="1">
    <citation type="submission" date="2021-07" db="EMBL/GenBank/DDBJ databases">
        <title>Complete Genome Sequences of Mycobacterium farcinogenes Isolated from Clinical Specimens from Patients in Thailand.</title>
        <authorList>
            <person name="Sodsai P."/>
        </authorList>
    </citation>
    <scope>NUCLEOTIDE SEQUENCE</scope>
    <source>
        <strain evidence="1">BKK/CU-MFGFA-001</strain>
    </source>
</reference>
<dbReference type="Proteomes" id="UP000825598">
    <property type="component" value="Plasmid unnamed1"/>
</dbReference>
<evidence type="ECO:0000313" key="1">
    <source>
        <dbReference type="EMBL" id="QZH69424.1"/>
    </source>
</evidence>
<name>A0ACD1FQQ9_MYCFR</name>
<organism evidence="1 2">
    <name type="scientific">Mycolicibacterium farcinogenes</name>
    <name type="common">Mycobacterium farcinogenes</name>
    <dbReference type="NCBI Taxonomy" id="1802"/>
    <lineage>
        <taxon>Bacteria</taxon>
        <taxon>Bacillati</taxon>
        <taxon>Actinomycetota</taxon>
        <taxon>Actinomycetes</taxon>
        <taxon>Mycobacteriales</taxon>
        <taxon>Mycobacteriaceae</taxon>
        <taxon>Mycolicibacterium</taxon>
    </lineage>
</organism>
<dbReference type="EMBL" id="CP081674">
    <property type="protein sequence ID" value="QZH69424.1"/>
    <property type="molecule type" value="Genomic_DNA"/>
</dbReference>
<gene>
    <name evidence="1" type="ORF">K6L26_31000</name>
</gene>
<proteinExistence type="predicted"/>
<accession>A0ACD1FQQ9</accession>
<sequence>MTAIDVPPAPHLLDRILKPYGNIDKRFAWDWFVRDLAEREAANIRAIIAVAGFEAEVPPDPTDLVINHIPAEVLTFLWRNDCHDEAAKFAADIWVRVRGQSQWPTDVWIDVLGFTIAPDGWSDDHRDELFARVRKIAGR</sequence>
<geneLocation type="plasmid" evidence="1 2">
    <name>unnamed1</name>
</geneLocation>